<organism evidence="2 3">
    <name type="scientific">Candidatus Chloroploca asiatica</name>
    <dbReference type="NCBI Taxonomy" id="1506545"/>
    <lineage>
        <taxon>Bacteria</taxon>
        <taxon>Bacillati</taxon>
        <taxon>Chloroflexota</taxon>
        <taxon>Chloroflexia</taxon>
        <taxon>Chloroflexales</taxon>
        <taxon>Chloroflexineae</taxon>
        <taxon>Oscillochloridaceae</taxon>
        <taxon>Candidatus Chloroploca</taxon>
    </lineage>
</organism>
<feature type="transmembrane region" description="Helical" evidence="1">
    <location>
        <begin position="234"/>
        <end position="254"/>
    </location>
</feature>
<keyword evidence="1" id="KW-0472">Membrane</keyword>
<keyword evidence="3" id="KW-1185">Reference proteome</keyword>
<comment type="caution">
    <text evidence="2">The sequence shown here is derived from an EMBL/GenBank/DDBJ whole genome shotgun (WGS) entry which is preliminary data.</text>
</comment>
<sequence length="288" mass="32786">MDWLFSEAGVGWIVAIGALIGWISTYIRRERPSRIVIQELETLQLLDIHPSQQGKIVIQYTDNSIAHPIRNLVQKKVVIYNSGTQDIVEPVTFSVPIKGGDESSVGIFGFVKAISENTEFTMVPEKSDNDQIVNFKITLEHINSVHKHGNHITVFFLTEEFFDFNTNRLTGKGWSIQFAKRKRLKMLRDIADALYFSFIVILGFVFLVSLVVILYTPLLPVIQSNFNISEDNPIFGVIALIIFGIPFFTMRLLYENTKFKATRFIADKISVQVLNYPPLNSIEDIVLN</sequence>
<feature type="transmembrane region" description="Helical" evidence="1">
    <location>
        <begin position="6"/>
        <end position="27"/>
    </location>
</feature>
<keyword evidence="1" id="KW-0812">Transmembrane</keyword>
<dbReference type="EMBL" id="LYXE01000091">
    <property type="protein sequence ID" value="PDV98620.1"/>
    <property type="molecule type" value="Genomic_DNA"/>
</dbReference>
<dbReference type="AlphaFoldDB" id="A0A2H3L8J7"/>
<proteinExistence type="predicted"/>
<keyword evidence="1" id="KW-1133">Transmembrane helix</keyword>
<dbReference type="RefSeq" id="WP_097653358.1">
    <property type="nucleotide sequence ID" value="NZ_LYXE01000091.1"/>
</dbReference>
<evidence type="ECO:0000313" key="3">
    <source>
        <dbReference type="Proteomes" id="UP000220922"/>
    </source>
</evidence>
<evidence type="ECO:0000313" key="2">
    <source>
        <dbReference type="EMBL" id="PDV98620.1"/>
    </source>
</evidence>
<dbReference type="Proteomes" id="UP000220922">
    <property type="component" value="Unassembled WGS sequence"/>
</dbReference>
<evidence type="ECO:0000256" key="1">
    <source>
        <dbReference type="SAM" id="Phobius"/>
    </source>
</evidence>
<feature type="transmembrane region" description="Helical" evidence="1">
    <location>
        <begin position="190"/>
        <end position="214"/>
    </location>
</feature>
<protein>
    <submittedName>
        <fullName evidence="2">Uncharacterized protein</fullName>
    </submittedName>
</protein>
<accession>A0A2H3L8J7</accession>
<reference evidence="2 3" key="1">
    <citation type="submission" date="2016-05" db="EMBL/GenBank/DDBJ databases">
        <authorList>
            <person name="Lavstsen T."/>
            <person name="Jespersen J.S."/>
        </authorList>
    </citation>
    <scope>NUCLEOTIDE SEQUENCE [LARGE SCALE GENOMIC DNA]</scope>
    <source>
        <strain evidence="2 3">B7-9</strain>
    </source>
</reference>
<name>A0A2H3L8J7_9CHLR</name>
<gene>
    <name evidence="2" type="ORF">A9Q02_14635</name>
</gene>